<comment type="caution">
    <text evidence="1">The sequence shown here is derived from an EMBL/GenBank/DDBJ whole genome shotgun (WGS) entry which is preliminary data.</text>
</comment>
<reference evidence="1 2" key="1">
    <citation type="submission" date="2018-08" db="EMBL/GenBank/DDBJ databases">
        <title>A genome reference for cultivated species of the human gut microbiota.</title>
        <authorList>
            <person name="Zou Y."/>
            <person name="Xue W."/>
            <person name="Luo G."/>
        </authorList>
    </citation>
    <scope>NUCLEOTIDE SEQUENCE [LARGE SCALE GENOMIC DNA]</scope>
    <source>
        <strain evidence="1 2">OF05-12</strain>
    </source>
</reference>
<sequence>MRHADGLPFVHVPVKHTDRRSVCQMIEEVTPAMRLNISGKAGRRRPVRRRVQVQHLEVSVSLAPLFEGSCRYKRLRSGTDKA</sequence>
<proteinExistence type="predicted"/>
<dbReference type="AlphaFoldDB" id="A0A3E5HKL0"/>
<organism evidence="1 2">
    <name type="scientific">Bifidobacterium pseudocatenulatum</name>
    <dbReference type="NCBI Taxonomy" id="28026"/>
    <lineage>
        <taxon>Bacteria</taxon>
        <taxon>Bacillati</taxon>
        <taxon>Actinomycetota</taxon>
        <taxon>Actinomycetes</taxon>
        <taxon>Bifidobacteriales</taxon>
        <taxon>Bifidobacteriaceae</taxon>
        <taxon>Bifidobacterium</taxon>
    </lineage>
</organism>
<dbReference type="Proteomes" id="UP000261031">
    <property type="component" value="Unassembled WGS sequence"/>
</dbReference>
<protein>
    <submittedName>
        <fullName evidence="1">Resolvase</fullName>
    </submittedName>
</protein>
<dbReference type="EMBL" id="QSWD01000004">
    <property type="protein sequence ID" value="RGP02359.1"/>
    <property type="molecule type" value="Genomic_DNA"/>
</dbReference>
<gene>
    <name evidence="1" type="ORF">DXA79_07525</name>
</gene>
<name>A0A3E5HKL0_BIFPS</name>
<evidence type="ECO:0000313" key="2">
    <source>
        <dbReference type="Proteomes" id="UP000261031"/>
    </source>
</evidence>
<accession>A0A3E5HKL0</accession>
<evidence type="ECO:0000313" key="1">
    <source>
        <dbReference type="EMBL" id="RGP02359.1"/>
    </source>
</evidence>